<accession>A0A7J8BEW9</accession>
<proteinExistence type="predicted"/>
<evidence type="ECO:0000256" key="1">
    <source>
        <dbReference type="SAM" id="MobiDB-lite"/>
    </source>
</evidence>
<feature type="region of interest" description="Disordered" evidence="1">
    <location>
        <begin position="91"/>
        <end position="112"/>
    </location>
</feature>
<comment type="caution">
    <text evidence="2">The sequence shown here is derived from an EMBL/GenBank/DDBJ whole genome shotgun (WGS) entry which is preliminary data.</text>
</comment>
<dbReference type="Proteomes" id="UP000593571">
    <property type="component" value="Unassembled WGS sequence"/>
</dbReference>
<evidence type="ECO:0000313" key="2">
    <source>
        <dbReference type="EMBL" id="KAF6397041.1"/>
    </source>
</evidence>
<reference evidence="2 3" key="1">
    <citation type="journal article" date="2020" name="Nature">
        <title>Six reference-quality genomes reveal evolution of bat adaptations.</title>
        <authorList>
            <person name="Jebb D."/>
            <person name="Huang Z."/>
            <person name="Pippel M."/>
            <person name="Hughes G.M."/>
            <person name="Lavrichenko K."/>
            <person name="Devanna P."/>
            <person name="Winkler S."/>
            <person name="Jermiin L.S."/>
            <person name="Skirmuntt E.C."/>
            <person name="Katzourakis A."/>
            <person name="Burkitt-Gray L."/>
            <person name="Ray D.A."/>
            <person name="Sullivan K.A.M."/>
            <person name="Roscito J.G."/>
            <person name="Kirilenko B.M."/>
            <person name="Davalos L.M."/>
            <person name="Corthals A.P."/>
            <person name="Power M.L."/>
            <person name="Jones G."/>
            <person name="Ransome R.D."/>
            <person name="Dechmann D.K.N."/>
            <person name="Locatelli A.G."/>
            <person name="Puechmaille S.J."/>
            <person name="Fedrigo O."/>
            <person name="Jarvis E.D."/>
            <person name="Hiller M."/>
            <person name="Vernes S.C."/>
            <person name="Myers E.W."/>
            <person name="Teeling E.C."/>
        </authorList>
    </citation>
    <scope>NUCLEOTIDE SEQUENCE [LARGE SCALE GENOMIC DNA]</scope>
    <source>
        <strain evidence="2">MRouAeg1</strain>
        <tissue evidence="2">Muscle</tissue>
    </source>
</reference>
<feature type="compositionally biased region" description="Basic and acidic residues" evidence="1">
    <location>
        <begin position="96"/>
        <end position="112"/>
    </location>
</feature>
<organism evidence="2 3">
    <name type="scientific">Rousettus aegyptiacus</name>
    <name type="common">Egyptian fruit bat</name>
    <name type="synonym">Pteropus aegyptiacus</name>
    <dbReference type="NCBI Taxonomy" id="9407"/>
    <lineage>
        <taxon>Eukaryota</taxon>
        <taxon>Metazoa</taxon>
        <taxon>Chordata</taxon>
        <taxon>Craniata</taxon>
        <taxon>Vertebrata</taxon>
        <taxon>Euteleostomi</taxon>
        <taxon>Mammalia</taxon>
        <taxon>Eutheria</taxon>
        <taxon>Laurasiatheria</taxon>
        <taxon>Chiroptera</taxon>
        <taxon>Yinpterochiroptera</taxon>
        <taxon>Pteropodoidea</taxon>
        <taxon>Pteropodidae</taxon>
        <taxon>Rousettinae</taxon>
        <taxon>Rousettus</taxon>
    </lineage>
</organism>
<gene>
    <name evidence="2" type="ORF">HJG63_009713</name>
</gene>
<dbReference type="EMBL" id="JACASE010000017">
    <property type="protein sequence ID" value="KAF6397041.1"/>
    <property type="molecule type" value="Genomic_DNA"/>
</dbReference>
<keyword evidence="3" id="KW-1185">Reference proteome</keyword>
<name>A0A7J8BEW9_ROUAE</name>
<evidence type="ECO:0000313" key="3">
    <source>
        <dbReference type="Proteomes" id="UP000593571"/>
    </source>
</evidence>
<protein>
    <submittedName>
        <fullName evidence="2">Uncharacterized protein</fullName>
    </submittedName>
</protein>
<sequence length="181" mass="19782">MLATDRMIGLAHTPTLKLRSRKAPLGDGVGVESGQVRLRVRSPHCLLWSSSHSNTWKRSKRLPVVHGCVLALPKGTCVLFRIKALQPSSSRFRRHQPSEVRSERGLGDDSSGHLRSLPQVAVGAPQGSLPSALHAREFSKAEGAHLFRSHTPISKIFVRCALSVCLLIYVIHSCTDILGTL</sequence>
<dbReference type="AlphaFoldDB" id="A0A7J8BEW9"/>